<dbReference type="EMBL" id="ABYH01000116">
    <property type="protein sequence ID" value="EEC97267.1"/>
    <property type="molecule type" value="Genomic_DNA"/>
</dbReference>
<comment type="caution">
    <text evidence="1">The sequence shown here is derived from an EMBL/GenBank/DDBJ whole genome shotgun (WGS) entry which is preliminary data.</text>
</comment>
<dbReference type="HOGENOM" id="CLU_212163_0_0_10"/>
<protein>
    <submittedName>
        <fullName evidence="1">Uncharacterized protein</fullName>
    </submittedName>
</protein>
<organism evidence="1 2">
    <name type="scientific">Parabacteroides johnsonii DSM 18315</name>
    <dbReference type="NCBI Taxonomy" id="537006"/>
    <lineage>
        <taxon>Bacteria</taxon>
        <taxon>Pseudomonadati</taxon>
        <taxon>Bacteroidota</taxon>
        <taxon>Bacteroidia</taxon>
        <taxon>Bacteroidales</taxon>
        <taxon>Tannerellaceae</taxon>
        <taxon>Parabacteroides</taxon>
    </lineage>
</organism>
<evidence type="ECO:0000313" key="1">
    <source>
        <dbReference type="EMBL" id="EEC97267.1"/>
    </source>
</evidence>
<accession>B7B8H5</accession>
<sequence>MGKPTETSSRQVLLELRPSFWRDIELFSIKFQLSAKKMLAFEK</sequence>
<reference evidence="1 2" key="1">
    <citation type="submission" date="2008-10" db="EMBL/GenBank/DDBJ databases">
        <title>Draft genome sequence of Parabacteroides johnsonii (DSM 18315).</title>
        <authorList>
            <person name="Sudarsanam P."/>
            <person name="Ley R."/>
            <person name="Guruge J."/>
            <person name="Turnbaugh P.J."/>
            <person name="Mahowald M."/>
            <person name="Liep D."/>
            <person name="Gordon J."/>
        </authorList>
    </citation>
    <scope>NUCLEOTIDE SEQUENCE [LARGE SCALE GENOMIC DNA]</scope>
    <source>
        <strain evidence="1 2">DSM 18315</strain>
    </source>
</reference>
<evidence type="ECO:0000313" key="2">
    <source>
        <dbReference type="Proteomes" id="UP000005510"/>
    </source>
</evidence>
<reference evidence="1 2" key="2">
    <citation type="submission" date="2008-10" db="EMBL/GenBank/DDBJ databases">
        <authorList>
            <person name="Fulton L."/>
            <person name="Clifton S."/>
            <person name="Fulton B."/>
            <person name="Xu J."/>
            <person name="Minx P."/>
            <person name="Pepin K.H."/>
            <person name="Johnson M."/>
            <person name="Bhonagiri V."/>
            <person name="Nash W.E."/>
            <person name="Mardis E.R."/>
            <person name="Wilson R.K."/>
        </authorList>
    </citation>
    <scope>NUCLEOTIDE SEQUENCE [LARGE SCALE GENOMIC DNA]</scope>
    <source>
        <strain evidence="1 2">DSM 18315</strain>
    </source>
</reference>
<dbReference type="AlphaFoldDB" id="B7B8H5"/>
<proteinExistence type="predicted"/>
<gene>
    <name evidence="1" type="ORF">PRABACTJOHN_01326</name>
</gene>
<name>B7B8H5_9BACT</name>
<dbReference type="Proteomes" id="UP000005510">
    <property type="component" value="Unassembled WGS sequence"/>
</dbReference>